<evidence type="ECO:0000259" key="3">
    <source>
        <dbReference type="Pfam" id="PF13472"/>
    </source>
</evidence>
<dbReference type="Proteomes" id="UP001324993">
    <property type="component" value="Chromosome"/>
</dbReference>
<dbReference type="InterPro" id="IPR051532">
    <property type="entry name" value="Ester_Hydrolysis_Enzymes"/>
</dbReference>
<feature type="signal peptide" evidence="2">
    <location>
        <begin position="1"/>
        <end position="25"/>
    </location>
</feature>
<sequence length="266" mass="29449">MKITNYLKIGALMLFGAVLSAKTVAAPLSNGDTRSRLDVPTYHPEAGSDLEKKTTKASWKTTPNPELPNVLILGDSISISYTLQVRSQLEGKANVFRPYAARGRKPENCQGTTNGVRHIDRWLQGRKWDVIHFNWGLHDLKHVDPKTGKNSESFDDPRQAEPDQYEKQLVELVTKLKATGAQLIFATTTPYPEGPDGPARLPEDVELYNSIALEIMQEQAVSVNELYTLCLGKLDTIQLPHNVHFNPTGQALLADAVAEKIEAVLP</sequence>
<keyword evidence="2" id="KW-0732">Signal</keyword>
<gene>
    <name evidence="4" type="ORF">SH580_04750</name>
</gene>
<evidence type="ECO:0000256" key="1">
    <source>
        <dbReference type="SAM" id="MobiDB-lite"/>
    </source>
</evidence>
<keyword evidence="4" id="KW-0378">Hydrolase</keyword>
<dbReference type="EMBL" id="CP138858">
    <property type="protein sequence ID" value="WPJ97015.1"/>
    <property type="molecule type" value="Genomic_DNA"/>
</dbReference>
<feature type="region of interest" description="Disordered" evidence="1">
    <location>
        <begin position="33"/>
        <end position="61"/>
    </location>
</feature>
<accession>A0ABZ0RPW8</accession>
<dbReference type="InterPro" id="IPR036514">
    <property type="entry name" value="SGNH_hydro_sf"/>
</dbReference>
<dbReference type="RefSeq" id="WP_319833867.1">
    <property type="nucleotide sequence ID" value="NZ_CP138858.1"/>
</dbReference>
<dbReference type="Pfam" id="PF13472">
    <property type="entry name" value="Lipase_GDSL_2"/>
    <property type="match status" value="1"/>
</dbReference>
<evidence type="ECO:0000256" key="2">
    <source>
        <dbReference type="SAM" id="SignalP"/>
    </source>
</evidence>
<evidence type="ECO:0000313" key="5">
    <source>
        <dbReference type="Proteomes" id="UP001324993"/>
    </source>
</evidence>
<name>A0ABZ0RPW8_9BACT</name>
<dbReference type="PANTHER" id="PTHR30383:SF26">
    <property type="entry name" value="SGNH HYDROLASE-TYPE ESTERASE DOMAIN-CONTAINING PROTEIN"/>
    <property type="match status" value="1"/>
</dbReference>
<proteinExistence type="predicted"/>
<dbReference type="InterPro" id="IPR013830">
    <property type="entry name" value="SGNH_hydro"/>
</dbReference>
<dbReference type="GO" id="GO:0016787">
    <property type="term" value="F:hydrolase activity"/>
    <property type="evidence" value="ECO:0007669"/>
    <property type="project" value="UniProtKB-KW"/>
</dbReference>
<dbReference type="SUPFAM" id="SSF52266">
    <property type="entry name" value="SGNH hydrolase"/>
    <property type="match status" value="1"/>
</dbReference>
<reference evidence="4 5" key="1">
    <citation type="submission" date="2023-11" db="EMBL/GenBank/DDBJ databases">
        <title>Coraliomargarita sp. nov., isolated from marine algae.</title>
        <authorList>
            <person name="Lee J.K."/>
            <person name="Baek J.H."/>
            <person name="Kim J.M."/>
            <person name="Choi D.G."/>
            <person name="Jeon C.O."/>
        </authorList>
    </citation>
    <scope>NUCLEOTIDE SEQUENCE [LARGE SCALE GENOMIC DNA]</scope>
    <source>
        <strain evidence="4 5">J2-16</strain>
    </source>
</reference>
<organism evidence="4 5">
    <name type="scientific">Coraliomargarita algicola</name>
    <dbReference type="NCBI Taxonomy" id="3092156"/>
    <lineage>
        <taxon>Bacteria</taxon>
        <taxon>Pseudomonadati</taxon>
        <taxon>Verrucomicrobiota</taxon>
        <taxon>Opitutia</taxon>
        <taxon>Puniceicoccales</taxon>
        <taxon>Coraliomargaritaceae</taxon>
        <taxon>Coraliomargarita</taxon>
    </lineage>
</organism>
<dbReference type="Gene3D" id="3.40.50.1110">
    <property type="entry name" value="SGNH hydrolase"/>
    <property type="match status" value="1"/>
</dbReference>
<dbReference type="PANTHER" id="PTHR30383">
    <property type="entry name" value="THIOESTERASE 1/PROTEASE 1/LYSOPHOSPHOLIPASE L1"/>
    <property type="match status" value="1"/>
</dbReference>
<feature type="region of interest" description="Disordered" evidence="1">
    <location>
        <begin position="142"/>
        <end position="162"/>
    </location>
</feature>
<evidence type="ECO:0000313" key="4">
    <source>
        <dbReference type="EMBL" id="WPJ97015.1"/>
    </source>
</evidence>
<keyword evidence="5" id="KW-1185">Reference proteome</keyword>
<protein>
    <submittedName>
        <fullName evidence="4">SGNH/GDSL hydrolase family protein</fullName>
    </submittedName>
</protein>
<feature type="domain" description="SGNH hydrolase-type esterase" evidence="3">
    <location>
        <begin position="73"/>
        <end position="252"/>
    </location>
</feature>
<feature type="chain" id="PRO_5047314048" evidence="2">
    <location>
        <begin position="26"/>
        <end position="266"/>
    </location>
</feature>
<dbReference type="CDD" id="cd00229">
    <property type="entry name" value="SGNH_hydrolase"/>
    <property type="match status" value="1"/>
</dbReference>